<dbReference type="GO" id="GO:0008277">
    <property type="term" value="P:regulation of G protein-coupled receptor signaling pathway"/>
    <property type="evidence" value="ECO:0007669"/>
    <property type="project" value="TreeGrafter"/>
</dbReference>
<evidence type="ECO:0000256" key="8">
    <source>
        <dbReference type="ARBA" id="ARBA00023242"/>
    </source>
</evidence>
<dbReference type="Pfam" id="PF03735">
    <property type="entry name" value="ENT"/>
    <property type="match status" value="1"/>
</dbReference>
<dbReference type="CDD" id="cd08833">
    <property type="entry name" value="ArfGap_GIT"/>
    <property type="match status" value="1"/>
</dbReference>
<feature type="compositionally biased region" description="Polar residues" evidence="12">
    <location>
        <begin position="729"/>
        <end position="756"/>
    </location>
</feature>
<dbReference type="Proteomes" id="UP000663829">
    <property type="component" value="Unassembled WGS sequence"/>
</dbReference>
<dbReference type="GO" id="GO:0005634">
    <property type="term" value="C:nucleus"/>
    <property type="evidence" value="ECO:0007669"/>
    <property type="project" value="UniProtKB-SubCell"/>
</dbReference>
<proteinExistence type="predicted"/>
<dbReference type="PROSITE" id="PS50297">
    <property type="entry name" value="ANK_REP_REGION"/>
    <property type="match status" value="1"/>
</dbReference>
<evidence type="ECO:0000313" key="16">
    <source>
        <dbReference type="Proteomes" id="UP000663829"/>
    </source>
</evidence>
<dbReference type="EMBL" id="CAJOBC010000101">
    <property type="protein sequence ID" value="CAF3536769.1"/>
    <property type="molecule type" value="Genomic_DNA"/>
</dbReference>
<feature type="region of interest" description="Disordered" evidence="12">
    <location>
        <begin position="813"/>
        <end position="833"/>
    </location>
</feature>
<dbReference type="InterPro" id="IPR022018">
    <property type="entry name" value="GIT1_C"/>
</dbReference>
<dbReference type="InterPro" id="IPR005491">
    <property type="entry name" value="ENT_dom"/>
</dbReference>
<dbReference type="SMART" id="SM01191">
    <property type="entry name" value="ENT"/>
    <property type="match status" value="1"/>
</dbReference>
<feature type="region of interest" description="Disordered" evidence="12">
    <location>
        <begin position="685"/>
        <end position="774"/>
    </location>
</feature>
<dbReference type="GO" id="GO:0008270">
    <property type="term" value="F:zinc ion binding"/>
    <property type="evidence" value="ECO:0007669"/>
    <property type="project" value="UniProtKB-KW"/>
</dbReference>
<feature type="compositionally biased region" description="Basic and acidic residues" evidence="12">
    <location>
        <begin position="1849"/>
        <end position="1866"/>
    </location>
</feature>
<feature type="compositionally biased region" description="Low complexity" evidence="12">
    <location>
        <begin position="259"/>
        <end position="286"/>
    </location>
</feature>
<dbReference type="SUPFAM" id="SSF158639">
    <property type="entry name" value="ENT-like"/>
    <property type="match status" value="1"/>
</dbReference>
<dbReference type="Gene3D" id="1.20.120.330">
    <property type="entry name" value="Nucleotidyltransferases domain 2"/>
    <property type="match status" value="1"/>
</dbReference>
<feature type="region of interest" description="Disordered" evidence="12">
    <location>
        <begin position="218"/>
        <end position="309"/>
    </location>
</feature>
<dbReference type="Proteomes" id="UP000681722">
    <property type="component" value="Unassembled WGS sequence"/>
</dbReference>
<dbReference type="PRINTS" id="PR00405">
    <property type="entry name" value="REVINTRACTNG"/>
</dbReference>
<dbReference type="GO" id="GO:0031267">
    <property type="term" value="F:small GTPase binding"/>
    <property type="evidence" value="ECO:0007669"/>
    <property type="project" value="TreeGrafter"/>
</dbReference>
<dbReference type="PROSITE" id="PS50115">
    <property type="entry name" value="ARFGAP"/>
    <property type="match status" value="1"/>
</dbReference>
<dbReference type="Gene3D" id="1.25.40.20">
    <property type="entry name" value="Ankyrin repeat-containing domain"/>
    <property type="match status" value="1"/>
</dbReference>
<evidence type="ECO:0000256" key="4">
    <source>
        <dbReference type="ARBA" id="ARBA00022737"/>
    </source>
</evidence>
<dbReference type="InterPro" id="IPR037278">
    <property type="entry name" value="ARFGAP/RecO"/>
</dbReference>
<keyword evidence="4" id="KW-0677">Repeat</keyword>
<evidence type="ECO:0000256" key="12">
    <source>
        <dbReference type="SAM" id="MobiDB-lite"/>
    </source>
</evidence>
<dbReference type="Pfam" id="PF12205">
    <property type="entry name" value="GIT1_C"/>
    <property type="match status" value="1"/>
</dbReference>
<gene>
    <name evidence="14" type="ORF">GPM918_LOCUS1134</name>
    <name evidence="15" type="ORF">SRO942_LOCUS1134</name>
</gene>
<feature type="region of interest" description="Disordered" evidence="12">
    <location>
        <begin position="1029"/>
        <end position="1092"/>
    </location>
</feature>
<evidence type="ECO:0000256" key="1">
    <source>
        <dbReference type="ARBA" id="ARBA00004123"/>
    </source>
</evidence>
<dbReference type="InterPro" id="IPR036142">
    <property type="entry name" value="ENT_dom-like_sf"/>
</dbReference>
<keyword evidence="6" id="KW-0862">Zinc</keyword>
<evidence type="ECO:0000256" key="9">
    <source>
        <dbReference type="PROSITE-ProRule" id="PRU00023"/>
    </source>
</evidence>
<feature type="compositionally biased region" description="Low complexity" evidence="12">
    <location>
        <begin position="1030"/>
        <end position="1044"/>
    </location>
</feature>
<feature type="repeat" description="ANK" evidence="9">
    <location>
        <begin position="1411"/>
        <end position="1443"/>
    </location>
</feature>
<sequence length="2091" mass="233999">MNLSCQVSKNEEMQHEYSRRRCKAKLKNMALRAQGDLTKDKLPLLPVLQQAFNVSRERHTAEVKRALYDEQLTSIAAISSNDSATTMNWEVEANYICPPVVHLAPATDYMHLAECVIQKCPPTAIIQNNPNVKTTLLNESFKQLVDDEIRQQQDDIPNATAQHHHTIIGNSKQNFANFGSTDLSGSKVIRLVRAKQAVKRKTSLDTLIEVVQKELQKVNGQSSNNSMSSSNQRGSASSKHNYHSSYSKSDHSRPHHNRSSPPSFKRPSPSSTSSSATLLSSVLPASHPRSITAQSNRFKTSRKIVRRPVSLSSRKKSFEDNDDYNNTEMNNYDNLENIEDIVQETVDALVAMATMNTAPFVVNMLTAIPSQTQQQSASSNLLTEQKTFVGSVPTTTITNFSASTKGASMPPLPSNSTTPNYYRNDLAMLSSTASDIRNSMQLLQQQQIQTATPLSTQPTSSTFLTPTLQHISLHPSTTTSSSTISPLSSPMNNNNTNSINNPQIFLSDSPKTTTQQPTLFVTPNLPRILNIQTVVPKPTTNIQIGNTKIILVSPTNHHLHNQQQNTQHQQSPVKLVKFSNCPPPPLQTTKTIANPIQITTTNEFNQQQFQRRSTTAASGSTITLPAVQIVLPTQSQSSNFQFTRTRSDSVSSNNNYNNSTFRLSTSTSCDYSSMIPQAAQEITVTTSPTPAYSHSLSMSPLRSADYTDTSSSSALPSPTNTNNNQQQQYYVSKNDTSPFNSNHSVIITNNGNCNGNSKPRRRSSSSAPSEKPIGKVLRPIAKVLPSYPNATTVSNSTTANIVQPISTVVSTSTSPMHHEATPMPSPQQRQTTTSGPMIYRMTSMNPSVPVFRVRTTGKTTDLHSKPTPTTATVCYENKHTNAAGAVSVLTCFKTTKKRNKERAIMPRPSADNDTANDQRLITSSSLVPSPNGLINHGNSNTMLQMSQTDGFNRHHYHNRSIIHTSSNVTLSYPDESTSNNLPLSVNMNELKSDDDAIYSNTDTVQYRPTHIQLNNNPSSVTTITTPLIVSSPSHSSISSVSGASTRPLMEDKCIQSNPFDEEPEEDLDDDGSENEEVDNNNQQQNENSMEFDGSPVAEQEIILYSQQHPEASLSAGRTTGKRIRQRENELSGKDESWTVAADTLLRNVLSQYGFRFLDLKCQQNLSTKFDTIQTNLVSGVISKDEFFDSIMDIKRKLLENNLSKITADNLEKLFNYFESEYPKLKEQSTIYSMTSRYPIEAMPRASDNPTTTTTKFSNECNDCGQTGTQWSSLNHGVLLCDECCSVHLSLGRHVSQIKSFKHSYWPPSQLNLIQELNQNGANLVWEYNLLDPQNKVSRKKPNAKDPLPVKAEFIRAKYQQLAYINRLRDETSLTFEDLHQQLHSIARTDNVTTCLRFLSQGADPNYKNPETGTSSLHVAANRGQMNQVELLCIFGADPGSPDSSGISPEQHARLNGYIELSERLVELQHELTDRLTYFICNKRPNHMNGQHLIIPDISNSLDTSDHSRSARRKLQQLSDSLFEDLAMDVFDEVERRELDTIWHTQVEKQLQSLHVVPFLPVNSVFSATRNQVQSRSLQMPMYELNSVYFKGRQKLARYGTKEFTTLIYDILTEIRRRHYGVQSPVQQSKFHTLPRHHAGMNNNNSLMLNDTLLPTMNGIGTRTGPFSNLYSGTSSSAMINTFIDSDDEPLYDKVASDEDYSSLPVHHKSKLIHKDKQANNMEKLFKRMRKSLNLSDVSNEDNHIRSQEQHQQEQNNLKARVINTETQLKFLSCAHVDLKNEIAVLHQMIQRLLDESLLNKVDQQMLDIDNHTLSTNDTLPSKSSKSSRIQDIDITVSTSTTTTNTTTNDDGKTLEKSNHQLFDSHSRKSSPIIESDYDNTTIPDDLDRSSRSIHRLPYEDIRTNSLAQSRPFRSTDWVNGVESSSRSPLASIISPTVPLSSITMNEILKTSFIQGTRARSCSGGRNKATSPTLIRKGLCSQTNADVDKRARKITHRIAEMFQFIKENQYDSFVFCAEKINNSVYDMIRLFPENYLTDEIRVNLEMLATGAKHLLLYSKEKRNRNEQIQLIIDNSYNIALALKKLVALHQQL</sequence>
<keyword evidence="7 9" id="KW-0040">ANK repeat</keyword>
<accession>A0A813PUW2</accession>
<dbReference type="SMART" id="SM00105">
    <property type="entry name" value="ArfGap"/>
    <property type="match status" value="1"/>
</dbReference>
<evidence type="ECO:0000313" key="15">
    <source>
        <dbReference type="EMBL" id="CAF3536769.1"/>
    </source>
</evidence>
<dbReference type="PROSITE" id="PS50088">
    <property type="entry name" value="ANK_REPEAT"/>
    <property type="match status" value="1"/>
</dbReference>
<evidence type="ECO:0000256" key="11">
    <source>
        <dbReference type="SAM" id="Coils"/>
    </source>
</evidence>
<dbReference type="InterPro" id="IPR047161">
    <property type="entry name" value="GIT-like"/>
</dbReference>
<evidence type="ECO:0000313" key="14">
    <source>
        <dbReference type="EMBL" id="CAF0756396.1"/>
    </source>
</evidence>
<dbReference type="InterPro" id="IPR013724">
    <property type="entry name" value="GIT_SHD"/>
</dbReference>
<feature type="compositionally biased region" description="Polar residues" evidence="12">
    <location>
        <begin position="685"/>
        <end position="700"/>
    </location>
</feature>
<dbReference type="GO" id="GO:0032012">
    <property type="term" value="P:regulation of ARF protein signal transduction"/>
    <property type="evidence" value="ECO:0007669"/>
    <property type="project" value="InterPro"/>
</dbReference>
<evidence type="ECO:0000256" key="6">
    <source>
        <dbReference type="ARBA" id="ARBA00022833"/>
    </source>
</evidence>
<dbReference type="InterPro" id="IPR001164">
    <property type="entry name" value="ArfGAP_dom"/>
</dbReference>
<evidence type="ECO:0000256" key="3">
    <source>
        <dbReference type="ARBA" id="ARBA00022723"/>
    </source>
</evidence>
<dbReference type="InterPro" id="IPR036770">
    <property type="entry name" value="Ankyrin_rpt-contain_sf"/>
</dbReference>
<feature type="domain" description="Arf-GAP" evidence="13">
    <location>
        <begin position="1257"/>
        <end position="1371"/>
    </location>
</feature>
<dbReference type="SUPFAM" id="SSF57863">
    <property type="entry name" value="ArfGap/RecO-like zinc finger"/>
    <property type="match status" value="1"/>
</dbReference>
<name>A0A813PUW2_9BILA</name>
<keyword evidence="11" id="KW-0175">Coiled coil</keyword>
<dbReference type="OrthoDB" id="5588096at2759"/>
<keyword evidence="3" id="KW-0479">Metal-binding</keyword>
<dbReference type="Pfam" id="PF01412">
    <property type="entry name" value="ArfGap"/>
    <property type="match status" value="1"/>
</dbReference>
<dbReference type="Gene3D" id="1.10.1240.40">
    <property type="entry name" value="ENT domain"/>
    <property type="match status" value="1"/>
</dbReference>
<feature type="compositionally biased region" description="Polar residues" evidence="12">
    <location>
        <begin position="289"/>
        <end position="298"/>
    </location>
</feature>
<dbReference type="SMART" id="SM00555">
    <property type="entry name" value="GIT"/>
    <property type="match status" value="2"/>
</dbReference>
<evidence type="ECO:0000256" key="7">
    <source>
        <dbReference type="ARBA" id="ARBA00023043"/>
    </source>
</evidence>
<evidence type="ECO:0000256" key="5">
    <source>
        <dbReference type="ARBA" id="ARBA00022771"/>
    </source>
</evidence>
<dbReference type="PANTHER" id="PTHR46097:SF3">
    <property type="entry name" value="ARF GTPASE-ACTIVATING PROTEIN GIT"/>
    <property type="match status" value="1"/>
</dbReference>
<dbReference type="GO" id="GO:0007420">
    <property type="term" value="P:brain development"/>
    <property type="evidence" value="ECO:0007669"/>
    <property type="project" value="InterPro"/>
</dbReference>
<feature type="compositionally biased region" description="Low complexity" evidence="12">
    <location>
        <begin position="219"/>
        <end position="247"/>
    </location>
</feature>
<keyword evidence="8" id="KW-0539">Nucleus</keyword>
<dbReference type="Pfam" id="PF08518">
    <property type="entry name" value="GIT_SHD"/>
    <property type="match status" value="2"/>
</dbReference>
<feature type="compositionally biased region" description="Acidic residues" evidence="12">
    <location>
        <begin position="1059"/>
        <end position="1078"/>
    </location>
</feature>
<keyword evidence="16" id="KW-1185">Reference proteome</keyword>
<dbReference type="GO" id="GO:0005096">
    <property type="term" value="F:GTPase activator activity"/>
    <property type="evidence" value="ECO:0007669"/>
    <property type="project" value="UniProtKB-KW"/>
</dbReference>
<dbReference type="Gene3D" id="1.10.220.150">
    <property type="entry name" value="Arf GTPase activating protein"/>
    <property type="match status" value="1"/>
</dbReference>
<feature type="coiled-coil region" evidence="11">
    <location>
        <begin position="1747"/>
        <end position="1795"/>
    </location>
</feature>
<dbReference type="GO" id="GO:0036465">
    <property type="term" value="P:synaptic vesicle recycling"/>
    <property type="evidence" value="ECO:0007669"/>
    <property type="project" value="TreeGrafter"/>
</dbReference>
<feature type="compositionally biased region" description="Low complexity" evidence="12">
    <location>
        <begin position="703"/>
        <end position="728"/>
    </location>
</feature>
<dbReference type="GO" id="GO:0098793">
    <property type="term" value="C:presynapse"/>
    <property type="evidence" value="ECO:0007669"/>
    <property type="project" value="GOC"/>
</dbReference>
<evidence type="ECO:0000256" key="10">
    <source>
        <dbReference type="PROSITE-ProRule" id="PRU00288"/>
    </source>
</evidence>
<comment type="subcellular location">
    <subcellularLocation>
        <location evidence="1">Nucleus</location>
    </subcellularLocation>
</comment>
<keyword evidence="5 10" id="KW-0863">Zinc-finger</keyword>
<organism evidence="14 16">
    <name type="scientific">Didymodactylos carnosus</name>
    <dbReference type="NCBI Taxonomy" id="1234261"/>
    <lineage>
        <taxon>Eukaryota</taxon>
        <taxon>Metazoa</taxon>
        <taxon>Spiralia</taxon>
        <taxon>Gnathifera</taxon>
        <taxon>Rotifera</taxon>
        <taxon>Eurotatoria</taxon>
        <taxon>Bdelloidea</taxon>
        <taxon>Philodinida</taxon>
        <taxon>Philodinidae</taxon>
        <taxon>Didymodactylos</taxon>
    </lineage>
</organism>
<keyword evidence="2" id="KW-0343">GTPase activation</keyword>
<evidence type="ECO:0000256" key="2">
    <source>
        <dbReference type="ARBA" id="ARBA00022468"/>
    </source>
</evidence>
<protein>
    <recommendedName>
        <fullName evidence="13">Arf-GAP domain-containing protein</fullName>
    </recommendedName>
</protein>
<dbReference type="InterPro" id="IPR002110">
    <property type="entry name" value="Ankyrin_rpt"/>
</dbReference>
<dbReference type="EMBL" id="CAJNOQ010000101">
    <property type="protein sequence ID" value="CAF0756396.1"/>
    <property type="molecule type" value="Genomic_DNA"/>
</dbReference>
<dbReference type="InterPro" id="IPR038508">
    <property type="entry name" value="ArfGAP_dom_sf"/>
</dbReference>
<dbReference type="SUPFAM" id="SSF48403">
    <property type="entry name" value="Ankyrin repeat"/>
    <property type="match status" value="1"/>
</dbReference>
<evidence type="ECO:0000259" key="13">
    <source>
        <dbReference type="PROSITE" id="PS50115"/>
    </source>
</evidence>
<dbReference type="PANTHER" id="PTHR46097">
    <property type="entry name" value="G PROTEIN-COUPLED RECEPTOR KINASE INTERACTING ARFGAP"/>
    <property type="match status" value="1"/>
</dbReference>
<comment type="caution">
    <text evidence="14">The sequence shown here is derived from an EMBL/GenBank/DDBJ whole genome shotgun (WGS) entry which is preliminary data.</text>
</comment>
<reference evidence="14" key="1">
    <citation type="submission" date="2021-02" db="EMBL/GenBank/DDBJ databases">
        <authorList>
            <person name="Nowell W R."/>
        </authorList>
    </citation>
    <scope>NUCLEOTIDE SEQUENCE</scope>
</reference>
<feature type="region of interest" description="Disordered" evidence="12">
    <location>
        <begin position="1840"/>
        <end position="1888"/>
    </location>
</feature>